<dbReference type="GO" id="GO:0016787">
    <property type="term" value="F:hydrolase activity"/>
    <property type="evidence" value="ECO:0007669"/>
    <property type="project" value="UniProtKB-KW"/>
</dbReference>
<dbReference type="RefSeq" id="WP_009058816.1">
    <property type="nucleotide sequence ID" value="NZ_JAHXRZ010000002.1"/>
</dbReference>
<gene>
    <name evidence="2" type="ORF">MFUM_1171</name>
</gene>
<accession>A0ABM9ICY5</accession>
<dbReference type="InterPro" id="IPR052920">
    <property type="entry name" value="DNA-binding_regulatory"/>
</dbReference>
<feature type="domain" description="AB hydrolase-1" evidence="1">
    <location>
        <begin position="84"/>
        <end position="187"/>
    </location>
</feature>
<evidence type="ECO:0000259" key="1">
    <source>
        <dbReference type="Pfam" id="PF00561"/>
    </source>
</evidence>
<proteinExistence type="predicted"/>
<dbReference type="Proteomes" id="UP001161497">
    <property type="component" value="Chromosome"/>
</dbReference>
<evidence type="ECO:0000313" key="2">
    <source>
        <dbReference type="EMBL" id="CAI9085532.1"/>
    </source>
</evidence>
<evidence type="ECO:0000313" key="3">
    <source>
        <dbReference type="Proteomes" id="UP001161497"/>
    </source>
</evidence>
<sequence length="304" mass="33976">MLFSLLLFFLGFVILSGSILVLGLYFFGKVLANLAVTVPPAASPNLNPELIGLKYQNWKILSKDNIGLAAWFIPPPSFPYKKSPIIVIHGLGANKEFMMSYIQLGHTLEFPVLAIDLRGHGESDPTVVTLGLKESMDIESWIEELEKKGYTSPILWGTSLGAVTALLAGSKLNGKISSIIADAPFDTLYNALITHAKVLFRLSEYPMVPIVSWHLKRSYGIDAHKIDCVEAAKNIDCPLLILAAEQDVRMPINMVQRVFDAAKNPKFWWVIPNANHELRLFNDDFKEVITKFLYRTSIKSDRSE</sequence>
<dbReference type="EMBL" id="OX458932">
    <property type="protein sequence ID" value="CAI9085532.1"/>
    <property type="molecule type" value="Genomic_DNA"/>
</dbReference>
<dbReference type="PANTHER" id="PTHR43358">
    <property type="entry name" value="ALPHA/BETA-HYDROLASE"/>
    <property type="match status" value="1"/>
</dbReference>
<dbReference type="Pfam" id="PF00561">
    <property type="entry name" value="Abhydrolase_1"/>
    <property type="match status" value="1"/>
</dbReference>
<keyword evidence="3" id="KW-1185">Reference proteome</keyword>
<reference evidence="2" key="1">
    <citation type="submission" date="2023-03" db="EMBL/GenBank/DDBJ databases">
        <authorList>
            <person name="Cremers G."/>
            <person name="Picone N."/>
        </authorList>
    </citation>
    <scope>NUCLEOTIDE SEQUENCE</scope>
    <source>
        <strain evidence="2">Sample_alias</strain>
    </source>
</reference>
<keyword evidence="2" id="KW-0378">Hydrolase</keyword>
<name>A0ABM9ICY5_9BACT</name>
<dbReference type="InterPro" id="IPR029058">
    <property type="entry name" value="AB_hydrolase_fold"/>
</dbReference>
<dbReference type="SUPFAM" id="SSF53474">
    <property type="entry name" value="alpha/beta-Hydrolases"/>
    <property type="match status" value="1"/>
</dbReference>
<organism evidence="2 3">
    <name type="scientific">Candidatus Methylacidiphilum fumarolicum</name>
    <dbReference type="NCBI Taxonomy" id="591154"/>
    <lineage>
        <taxon>Bacteria</taxon>
        <taxon>Pseudomonadati</taxon>
        <taxon>Verrucomicrobiota</taxon>
        <taxon>Methylacidiphilae</taxon>
        <taxon>Methylacidiphilales</taxon>
        <taxon>Methylacidiphilaceae</taxon>
        <taxon>Methylacidiphilum (ex Ratnadevi et al. 2023)</taxon>
    </lineage>
</organism>
<protein>
    <submittedName>
        <fullName evidence="2">Alpha/beta superfamily hydrolase (Modular protein)</fullName>
    </submittedName>
</protein>
<dbReference type="PANTHER" id="PTHR43358:SF4">
    <property type="entry name" value="ALPHA_BETA HYDROLASE FOLD-1 DOMAIN-CONTAINING PROTEIN"/>
    <property type="match status" value="1"/>
</dbReference>
<dbReference type="Gene3D" id="3.40.50.1820">
    <property type="entry name" value="alpha/beta hydrolase"/>
    <property type="match status" value="1"/>
</dbReference>
<dbReference type="InterPro" id="IPR000073">
    <property type="entry name" value="AB_hydrolase_1"/>
</dbReference>